<dbReference type="EMBL" id="CAVMJV010000004">
    <property type="protein sequence ID" value="CAK5026313.1"/>
    <property type="molecule type" value="Genomic_DNA"/>
</dbReference>
<reference evidence="1" key="1">
    <citation type="submission" date="2023-11" db="EMBL/GenBank/DDBJ databases">
        <authorList>
            <person name="Poullet M."/>
        </authorList>
    </citation>
    <scope>NUCLEOTIDE SEQUENCE</scope>
    <source>
        <strain evidence="1">E1834</strain>
    </source>
</reference>
<evidence type="ECO:0000313" key="1">
    <source>
        <dbReference type="EMBL" id="CAK5026313.1"/>
    </source>
</evidence>
<comment type="caution">
    <text evidence="1">The sequence shown here is derived from an EMBL/GenBank/DDBJ whole genome shotgun (WGS) entry which is preliminary data.</text>
</comment>
<accession>A0ACB0Y114</accession>
<protein>
    <submittedName>
        <fullName evidence="1">Uncharacterized protein</fullName>
    </submittedName>
</protein>
<name>A0ACB0Y114_MELEN</name>
<organism evidence="1 2">
    <name type="scientific">Meloidogyne enterolobii</name>
    <name type="common">Root-knot nematode worm</name>
    <name type="synonym">Meloidogyne mayaguensis</name>
    <dbReference type="NCBI Taxonomy" id="390850"/>
    <lineage>
        <taxon>Eukaryota</taxon>
        <taxon>Metazoa</taxon>
        <taxon>Ecdysozoa</taxon>
        <taxon>Nematoda</taxon>
        <taxon>Chromadorea</taxon>
        <taxon>Rhabditida</taxon>
        <taxon>Tylenchina</taxon>
        <taxon>Tylenchomorpha</taxon>
        <taxon>Tylenchoidea</taxon>
        <taxon>Meloidogynidae</taxon>
        <taxon>Meloidogyninae</taxon>
        <taxon>Meloidogyne</taxon>
    </lineage>
</organism>
<gene>
    <name evidence="1" type="ORF">MENTE1834_LOCUS6054</name>
</gene>
<dbReference type="Proteomes" id="UP001497535">
    <property type="component" value="Unassembled WGS sequence"/>
</dbReference>
<sequence>MSASSSSNCDNQNKTAKTKLNENGEEKEKEENSIPGPKPPKTAKKEYIEILLNPPEERIKKKNKNICERILSRLKNREVFGNSLSLPNIFELNKRNSSVHQRDLKAHTGCVNAVDFSPNEEWIVSGGDDLKVRLWKTVDCCTSETPSLTSVTMKSIHQSNIFALRFSHKTERVYSAGNDHRLLVHDMRTLGRLCTYRAASSIYHISTHVICFFVNFGFFETLFRVFFKFNLFLWIRKARADTHKALCFITLPVDDNMIAASSDDRNVYLFDLRGGEGDGMCTKLKQEGRAYSVCWNPLNHNIVAVCNEKTGLVIYDLRMGINNYVEAGKITRRAICSDWSPNGEALFCVMSRSNPVVFNLSTSEYVHLRDPNYSNFCTIKSCTFAGHNFMCTGSDDWNIYVWEMPTDWSDKNEENEYTSNAYTVLRGHRSIVNHVKYGSKSGLMLSCGVEKIVKCWSPLPLFSSYSNPKLRTKLSNARLFPYVDMGDPHGDSDIEEDLSTLHRFDYYYESLRMRQSNGIVEDSDSDSDMDSNYSSGFLLYQNNANNGSNNGDDQESYFSGISAGGDVEDSSTSENASISSQPLGHSVGGGGGHNNFDDAF</sequence>
<evidence type="ECO:0000313" key="2">
    <source>
        <dbReference type="Proteomes" id="UP001497535"/>
    </source>
</evidence>
<keyword evidence="2" id="KW-1185">Reference proteome</keyword>
<proteinExistence type="predicted"/>